<keyword evidence="3" id="KW-1133">Transmembrane helix</keyword>
<dbReference type="PRINTS" id="PR00081">
    <property type="entry name" value="GDHRDH"/>
</dbReference>
<evidence type="ECO:0000313" key="4">
    <source>
        <dbReference type="EMBL" id="TGZ83120.1"/>
    </source>
</evidence>
<keyword evidence="3" id="KW-0472">Membrane</keyword>
<comment type="similarity">
    <text evidence="1">Belongs to the short-chain dehydrogenases/reductases (SDR) family.</text>
</comment>
<feature type="transmembrane region" description="Helical" evidence="3">
    <location>
        <begin position="309"/>
        <end position="329"/>
    </location>
</feature>
<dbReference type="PANTHER" id="PTHR44229:SF4">
    <property type="entry name" value="15-HYDROXYPROSTAGLANDIN DEHYDROGENASE [NAD(+)]"/>
    <property type="match status" value="1"/>
</dbReference>
<evidence type="ECO:0000256" key="3">
    <source>
        <dbReference type="SAM" id="Phobius"/>
    </source>
</evidence>
<dbReference type="GO" id="GO:0016616">
    <property type="term" value="F:oxidoreductase activity, acting on the CH-OH group of donors, NAD or NADP as acceptor"/>
    <property type="evidence" value="ECO:0007669"/>
    <property type="project" value="TreeGrafter"/>
</dbReference>
<dbReference type="PANTHER" id="PTHR44229">
    <property type="entry name" value="15-HYDROXYPROSTAGLANDIN DEHYDROGENASE [NAD(+)]"/>
    <property type="match status" value="1"/>
</dbReference>
<evidence type="ECO:0000313" key="5">
    <source>
        <dbReference type="Proteomes" id="UP000298138"/>
    </source>
</evidence>
<accession>A0A4S2N1Z7</accession>
<name>A0A4S2N1Z7_9PEZI</name>
<dbReference type="InterPro" id="IPR036291">
    <property type="entry name" value="NAD(P)-bd_dom_sf"/>
</dbReference>
<dbReference type="InterPro" id="IPR002347">
    <property type="entry name" value="SDR_fam"/>
</dbReference>
<keyword evidence="2" id="KW-0560">Oxidoreductase</keyword>
<dbReference type="EMBL" id="ML220114">
    <property type="protein sequence ID" value="TGZ83120.1"/>
    <property type="molecule type" value="Genomic_DNA"/>
</dbReference>
<evidence type="ECO:0000256" key="2">
    <source>
        <dbReference type="ARBA" id="ARBA00023002"/>
    </source>
</evidence>
<keyword evidence="5" id="KW-1185">Reference proteome</keyword>
<protein>
    <submittedName>
        <fullName evidence="4">NAD(P)-binding protein</fullName>
    </submittedName>
</protein>
<dbReference type="STRING" id="341454.A0A4S2N1Z7"/>
<dbReference type="InParanoid" id="A0A4S2N1Z7"/>
<sequence length="330" mass="35126">MDFTTRYKADAIKDSTIFITGGASGIGAAMAERCAELGAHVMIGDINATLGEALATKLRNSSGNPHHYFIETDVSSFTSLSAAFTTALSLSPSNHIHHVIANAGITDSTSLTELPPSPTAPCPPPPTSTLTINLLGVFFTTRLALHHFRLNHHTEDAHLLLVGSMASFLESPPMMAQYTASKHGVLGLFHSLRLSAGDQAPAQFRVNMLCPYFIDTPILPTKAKLLLAGVELAKKEDAVDAVVRLCAVRAARGRCVVVAPRSAGGVQEMDWEELKEIEPFTGRVVGLIRAGGTVRKAVRLVGDVGRLAGWMWVAGALAAMVMGMTVMAMR</sequence>
<dbReference type="AlphaFoldDB" id="A0A4S2N1Z7"/>
<dbReference type="Proteomes" id="UP000298138">
    <property type="component" value="Unassembled WGS sequence"/>
</dbReference>
<organism evidence="4 5">
    <name type="scientific">Ascodesmis nigricans</name>
    <dbReference type="NCBI Taxonomy" id="341454"/>
    <lineage>
        <taxon>Eukaryota</taxon>
        <taxon>Fungi</taxon>
        <taxon>Dikarya</taxon>
        <taxon>Ascomycota</taxon>
        <taxon>Pezizomycotina</taxon>
        <taxon>Pezizomycetes</taxon>
        <taxon>Pezizales</taxon>
        <taxon>Ascodesmidaceae</taxon>
        <taxon>Ascodesmis</taxon>
    </lineage>
</organism>
<dbReference type="Gene3D" id="3.40.50.720">
    <property type="entry name" value="NAD(P)-binding Rossmann-like Domain"/>
    <property type="match status" value="1"/>
</dbReference>
<dbReference type="GO" id="GO:0005737">
    <property type="term" value="C:cytoplasm"/>
    <property type="evidence" value="ECO:0007669"/>
    <property type="project" value="TreeGrafter"/>
</dbReference>
<proteinExistence type="inferred from homology"/>
<keyword evidence="3" id="KW-0812">Transmembrane</keyword>
<dbReference type="OrthoDB" id="498125at2759"/>
<dbReference type="SUPFAM" id="SSF51735">
    <property type="entry name" value="NAD(P)-binding Rossmann-fold domains"/>
    <property type="match status" value="1"/>
</dbReference>
<dbReference type="Pfam" id="PF00106">
    <property type="entry name" value="adh_short"/>
    <property type="match status" value="1"/>
</dbReference>
<evidence type="ECO:0000256" key="1">
    <source>
        <dbReference type="ARBA" id="ARBA00006484"/>
    </source>
</evidence>
<gene>
    <name evidence="4" type="ORF">EX30DRAFT_317110</name>
</gene>
<reference evidence="4 5" key="1">
    <citation type="submission" date="2019-04" db="EMBL/GenBank/DDBJ databases">
        <title>Comparative genomics and transcriptomics to analyze fruiting body development in filamentous ascomycetes.</title>
        <authorList>
            <consortium name="DOE Joint Genome Institute"/>
            <person name="Lutkenhaus R."/>
            <person name="Traeger S."/>
            <person name="Breuer J."/>
            <person name="Kuo A."/>
            <person name="Lipzen A."/>
            <person name="Pangilinan J."/>
            <person name="Dilworth D."/>
            <person name="Sandor L."/>
            <person name="Poggeler S."/>
            <person name="Barry K."/>
            <person name="Grigoriev I.V."/>
            <person name="Nowrousian M."/>
        </authorList>
    </citation>
    <scope>NUCLEOTIDE SEQUENCE [LARGE SCALE GENOMIC DNA]</scope>
    <source>
        <strain evidence="4 5">CBS 389.68</strain>
    </source>
</reference>